<organism evidence="8 9">
    <name type="scientific">Photobacterium sanctipauli</name>
    <dbReference type="NCBI Taxonomy" id="1342794"/>
    <lineage>
        <taxon>Bacteria</taxon>
        <taxon>Pseudomonadati</taxon>
        <taxon>Pseudomonadota</taxon>
        <taxon>Gammaproteobacteria</taxon>
        <taxon>Vibrionales</taxon>
        <taxon>Vibrionaceae</taxon>
        <taxon>Photobacterium</taxon>
    </lineage>
</organism>
<reference evidence="8 9" key="1">
    <citation type="submission" date="2018-01" db="EMBL/GenBank/DDBJ databases">
        <title>Whole genome sequencing of Histamine producing bacteria.</title>
        <authorList>
            <person name="Butler K."/>
        </authorList>
    </citation>
    <scope>NUCLEOTIDE SEQUENCE [LARGE SCALE GENOMIC DNA]</scope>
    <source>
        <strain evidence="8 9">DSM 100436</strain>
    </source>
</reference>
<evidence type="ECO:0000256" key="5">
    <source>
        <dbReference type="ARBA" id="ARBA00022777"/>
    </source>
</evidence>
<dbReference type="Gene3D" id="3.30.565.10">
    <property type="entry name" value="Histidine kinase-like ATPase, C-terminal domain"/>
    <property type="match status" value="1"/>
</dbReference>
<sequence>MAGIKRDIYLFLFGLAVLLAAVYNLLMYQSYTIGMIETEKYAFNYEIALLEREFLQTGEVQSQNRETFQVYSNFDAVPKQYQNAINWQNLAADELGEAVIPAQGEQANQYLYGLKHRLYNSDTTVYIVSQYDEALLALLYEDDPPQDHNQFLAITAGVLVLVAFIVVRILVFRITKPVLMLSTWAKDLDITNPPKPQSLRYHEIDFLYQQLKLGIEKQQEANRKEAFFLRTASHEMRTPIATVSASVELLQRLTEQLPDSAKRAVGRISRSTENMKNLTTTLLWLARSSEGKTSAEKSEAEYISLTSIDLAEMVEKAFVAQQSVFTDKEVELVLDNAEAEVLAAESEALVSIVVTNLLRNAVQHTVGHVIDVSLSQRQLVIENDAEPVGEHNPADSLDVNQTSFGIGLYLVEKICANRGWALTFTQTDNRFRVSVKFS</sequence>
<dbReference type="PANTHER" id="PTHR45436">
    <property type="entry name" value="SENSOR HISTIDINE KINASE YKOH"/>
    <property type="match status" value="1"/>
</dbReference>
<evidence type="ECO:0000256" key="3">
    <source>
        <dbReference type="ARBA" id="ARBA00022553"/>
    </source>
</evidence>
<dbReference type="OrthoDB" id="9121563at2"/>
<dbReference type="Gene3D" id="1.10.287.130">
    <property type="match status" value="1"/>
</dbReference>
<dbReference type="Proteomes" id="UP000241771">
    <property type="component" value="Unassembled WGS sequence"/>
</dbReference>
<dbReference type="RefSeq" id="WP_036823310.1">
    <property type="nucleotide sequence ID" value="NZ_JGVO01000455.1"/>
</dbReference>
<dbReference type="CDD" id="cd00082">
    <property type="entry name" value="HisKA"/>
    <property type="match status" value="1"/>
</dbReference>
<keyword evidence="6" id="KW-1133">Transmembrane helix</keyword>
<feature type="transmembrane region" description="Helical" evidence="6">
    <location>
        <begin position="7"/>
        <end position="26"/>
    </location>
</feature>
<dbReference type="InterPro" id="IPR003661">
    <property type="entry name" value="HisK_dim/P_dom"/>
</dbReference>
<gene>
    <name evidence="8" type="ORF">C9I98_19340</name>
</gene>
<dbReference type="GO" id="GO:0005886">
    <property type="term" value="C:plasma membrane"/>
    <property type="evidence" value="ECO:0007669"/>
    <property type="project" value="TreeGrafter"/>
</dbReference>
<keyword evidence="9" id="KW-1185">Reference proteome</keyword>
<evidence type="ECO:0000256" key="4">
    <source>
        <dbReference type="ARBA" id="ARBA00022679"/>
    </source>
</evidence>
<dbReference type="EC" id="2.7.13.3" evidence="2"/>
<accession>A0A2T3NP20</accession>
<feature type="transmembrane region" description="Helical" evidence="6">
    <location>
        <begin position="151"/>
        <end position="171"/>
    </location>
</feature>
<dbReference type="InterPro" id="IPR036097">
    <property type="entry name" value="HisK_dim/P_sf"/>
</dbReference>
<dbReference type="InterPro" id="IPR036890">
    <property type="entry name" value="HATPase_C_sf"/>
</dbReference>
<keyword evidence="6" id="KW-0472">Membrane</keyword>
<evidence type="ECO:0000256" key="2">
    <source>
        <dbReference type="ARBA" id="ARBA00012438"/>
    </source>
</evidence>
<dbReference type="InterPro" id="IPR005467">
    <property type="entry name" value="His_kinase_dom"/>
</dbReference>
<dbReference type="PROSITE" id="PS50109">
    <property type="entry name" value="HIS_KIN"/>
    <property type="match status" value="1"/>
</dbReference>
<evidence type="ECO:0000259" key="7">
    <source>
        <dbReference type="PROSITE" id="PS50109"/>
    </source>
</evidence>
<keyword evidence="3" id="KW-0597">Phosphoprotein</keyword>
<dbReference type="Pfam" id="PF00512">
    <property type="entry name" value="HisKA"/>
    <property type="match status" value="1"/>
</dbReference>
<feature type="domain" description="Histidine kinase" evidence="7">
    <location>
        <begin position="231"/>
        <end position="438"/>
    </location>
</feature>
<comment type="catalytic activity">
    <reaction evidence="1">
        <text>ATP + protein L-histidine = ADP + protein N-phospho-L-histidine.</text>
        <dbReference type="EC" id="2.7.13.3"/>
    </reaction>
</comment>
<comment type="caution">
    <text evidence="8">The sequence shown here is derived from an EMBL/GenBank/DDBJ whole genome shotgun (WGS) entry which is preliminary data.</text>
</comment>
<proteinExistence type="predicted"/>
<dbReference type="InterPro" id="IPR050428">
    <property type="entry name" value="TCS_sensor_his_kinase"/>
</dbReference>
<keyword evidence="6" id="KW-0812">Transmembrane</keyword>
<evidence type="ECO:0000313" key="8">
    <source>
        <dbReference type="EMBL" id="PSW17670.1"/>
    </source>
</evidence>
<dbReference type="PANTHER" id="PTHR45436:SF5">
    <property type="entry name" value="SENSOR HISTIDINE KINASE TRCS"/>
    <property type="match status" value="1"/>
</dbReference>
<protein>
    <recommendedName>
        <fullName evidence="2">histidine kinase</fullName>
        <ecNumber evidence="2">2.7.13.3</ecNumber>
    </recommendedName>
</protein>
<dbReference type="AlphaFoldDB" id="A0A2T3NP20"/>
<dbReference type="SMART" id="SM00388">
    <property type="entry name" value="HisKA"/>
    <property type="match status" value="1"/>
</dbReference>
<dbReference type="SUPFAM" id="SSF47384">
    <property type="entry name" value="Homodimeric domain of signal transducing histidine kinase"/>
    <property type="match status" value="1"/>
</dbReference>
<keyword evidence="5 8" id="KW-0418">Kinase</keyword>
<evidence type="ECO:0000313" key="9">
    <source>
        <dbReference type="Proteomes" id="UP000241771"/>
    </source>
</evidence>
<name>A0A2T3NP20_9GAMM</name>
<evidence type="ECO:0000256" key="1">
    <source>
        <dbReference type="ARBA" id="ARBA00000085"/>
    </source>
</evidence>
<dbReference type="SUPFAM" id="SSF55874">
    <property type="entry name" value="ATPase domain of HSP90 chaperone/DNA topoisomerase II/histidine kinase"/>
    <property type="match status" value="1"/>
</dbReference>
<keyword evidence="4" id="KW-0808">Transferase</keyword>
<evidence type="ECO:0000256" key="6">
    <source>
        <dbReference type="SAM" id="Phobius"/>
    </source>
</evidence>
<dbReference type="GO" id="GO:0000155">
    <property type="term" value="F:phosphorelay sensor kinase activity"/>
    <property type="evidence" value="ECO:0007669"/>
    <property type="project" value="InterPro"/>
</dbReference>
<dbReference type="EMBL" id="PYMA01000014">
    <property type="protein sequence ID" value="PSW17670.1"/>
    <property type="molecule type" value="Genomic_DNA"/>
</dbReference>